<reference evidence="1 2" key="1">
    <citation type="journal article" date="2019" name="Sci. Rep.">
        <title>Orb-weaving spider Araneus ventricosus genome elucidates the spidroin gene catalogue.</title>
        <authorList>
            <person name="Kono N."/>
            <person name="Nakamura H."/>
            <person name="Ohtoshi R."/>
            <person name="Moran D.A.P."/>
            <person name="Shinohara A."/>
            <person name="Yoshida Y."/>
            <person name="Fujiwara M."/>
            <person name="Mori M."/>
            <person name="Tomita M."/>
            <person name="Arakawa K."/>
        </authorList>
    </citation>
    <scope>NUCLEOTIDE SEQUENCE [LARGE SCALE GENOMIC DNA]</scope>
</reference>
<accession>A0A4Y2BR42</accession>
<dbReference type="OrthoDB" id="6435832at2759"/>
<dbReference type="EMBL" id="BGPR01000103">
    <property type="protein sequence ID" value="GBL94518.1"/>
    <property type="molecule type" value="Genomic_DNA"/>
</dbReference>
<dbReference type="Proteomes" id="UP000499080">
    <property type="component" value="Unassembled WGS sequence"/>
</dbReference>
<protein>
    <submittedName>
        <fullName evidence="1">Uncharacterized protein</fullName>
    </submittedName>
</protein>
<comment type="caution">
    <text evidence="1">The sequence shown here is derived from an EMBL/GenBank/DDBJ whole genome shotgun (WGS) entry which is preliminary data.</text>
</comment>
<name>A0A4Y2BR42_ARAVE</name>
<dbReference type="GO" id="GO:0015347">
    <property type="term" value="F:sodium-independent organic anion transmembrane transporter activity"/>
    <property type="evidence" value="ECO:0007669"/>
    <property type="project" value="TreeGrafter"/>
</dbReference>
<dbReference type="PANTHER" id="PTHR11388:SF76">
    <property type="entry name" value="SOLUTE CARRIER ORGANIC ANION TRANSPORTER FAMILY MEMBER"/>
    <property type="match status" value="1"/>
</dbReference>
<evidence type="ECO:0000313" key="2">
    <source>
        <dbReference type="Proteomes" id="UP000499080"/>
    </source>
</evidence>
<dbReference type="Pfam" id="PF03137">
    <property type="entry name" value="OATP"/>
    <property type="match status" value="1"/>
</dbReference>
<dbReference type="PANTHER" id="PTHR11388">
    <property type="entry name" value="ORGANIC ANION TRANSPORTER"/>
    <property type="match status" value="1"/>
</dbReference>
<sequence>MVYKFNEYALKKILPCISGFIPYPVVYGALVDSACLIWEKSCGETGNCWYYDVPKLNYVLHGTSALFSTFDACNSLGIFFLASRVHDLYKEDSKLKITSVLRKVKLNLKEKGMTLLVLQCAVA</sequence>
<evidence type="ECO:0000313" key="1">
    <source>
        <dbReference type="EMBL" id="GBL94518.1"/>
    </source>
</evidence>
<keyword evidence="2" id="KW-1185">Reference proteome</keyword>
<dbReference type="AlphaFoldDB" id="A0A4Y2BR42"/>
<gene>
    <name evidence="1" type="ORF">AVEN_235613_1</name>
</gene>
<dbReference type="GO" id="GO:0016323">
    <property type="term" value="C:basolateral plasma membrane"/>
    <property type="evidence" value="ECO:0007669"/>
    <property type="project" value="TreeGrafter"/>
</dbReference>
<organism evidence="1 2">
    <name type="scientific">Araneus ventricosus</name>
    <name type="common">Orbweaver spider</name>
    <name type="synonym">Epeira ventricosa</name>
    <dbReference type="NCBI Taxonomy" id="182803"/>
    <lineage>
        <taxon>Eukaryota</taxon>
        <taxon>Metazoa</taxon>
        <taxon>Ecdysozoa</taxon>
        <taxon>Arthropoda</taxon>
        <taxon>Chelicerata</taxon>
        <taxon>Arachnida</taxon>
        <taxon>Araneae</taxon>
        <taxon>Araneomorphae</taxon>
        <taxon>Entelegynae</taxon>
        <taxon>Araneoidea</taxon>
        <taxon>Araneidae</taxon>
        <taxon>Araneus</taxon>
    </lineage>
</organism>
<dbReference type="InterPro" id="IPR004156">
    <property type="entry name" value="OATP"/>
</dbReference>
<dbReference type="GO" id="GO:0043252">
    <property type="term" value="P:sodium-independent organic anion transport"/>
    <property type="evidence" value="ECO:0007669"/>
    <property type="project" value="TreeGrafter"/>
</dbReference>
<proteinExistence type="predicted"/>